<feature type="non-terminal residue" evidence="2">
    <location>
        <position position="1"/>
    </location>
</feature>
<sequence length="497" mass="55133">ALPQPIPLCDDRLRGLEIAYWTTVPVSNDTAAAIISLYLTGQHPVLGTFDADLFLADLVNHKLRFCSPLLVNAVLYFGCQAYTVFDAAAPRLAWLFYAEAKKLWDADKSTDSFLHVAALVNITYAGSSNGHDNEAMQFLGSLRKVARRLGLEDDAADDAPPSPTCPMSNDVRSRAHIAGYAFYYTYPAPKATPPLPIPGTPGFPMPSYMGSTFTSICKFWRLGREIVVLHAGAPESAADRVPLAAMESKYQQLLALAAEFPSEPQHGARIPHHAAVLQVWYHTAIITLMRPWCNKKVLLRTFDSSSASPESISTASLRQLKRLVVEIRLYYSEATHNIQWHPGLLFIANAVLANSERDHEWQFYFMACLYGYGALSPAFRVAALCFKGLLALAVESGKMPASRARFLVQALTRYGERLREQEQQQQRQQRDGEEVTGGETEHIYSGIQLNLDVAASKEKAGTVEELAKRLETTVLAEEGEGDEEDEDVLFEDLINFE</sequence>
<gene>
    <name evidence="2" type="ORF">CERZMDRAFT_53878</name>
</gene>
<organism evidence="2 3">
    <name type="scientific">Cercospora zeae-maydis SCOH1-5</name>
    <dbReference type="NCBI Taxonomy" id="717836"/>
    <lineage>
        <taxon>Eukaryota</taxon>
        <taxon>Fungi</taxon>
        <taxon>Dikarya</taxon>
        <taxon>Ascomycota</taxon>
        <taxon>Pezizomycotina</taxon>
        <taxon>Dothideomycetes</taxon>
        <taxon>Dothideomycetidae</taxon>
        <taxon>Mycosphaerellales</taxon>
        <taxon>Mycosphaerellaceae</taxon>
        <taxon>Cercospora</taxon>
    </lineage>
</organism>
<feature type="region of interest" description="Disordered" evidence="1">
    <location>
        <begin position="419"/>
        <end position="438"/>
    </location>
</feature>
<evidence type="ECO:0000256" key="1">
    <source>
        <dbReference type="SAM" id="MobiDB-lite"/>
    </source>
</evidence>
<protein>
    <recommendedName>
        <fullName evidence="4">Transcription factor domain-containing protein</fullName>
    </recommendedName>
</protein>
<proteinExistence type="predicted"/>
<dbReference type="PANTHER" id="PTHR47256">
    <property type="entry name" value="ZN(II)2CYS6 TRANSCRIPTION FACTOR (EUROFUNG)-RELATED"/>
    <property type="match status" value="1"/>
</dbReference>
<dbReference type="Proteomes" id="UP000799539">
    <property type="component" value="Unassembled WGS sequence"/>
</dbReference>
<evidence type="ECO:0008006" key="4">
    <source>
        <dbReference type="Google" id="ProtNLM"/>
    </source>
</evidence>
<evidence type="ECO:0000313" key="2">
    <source>
        <dbReference type="EMBL" id="KAF2206179.1"/>
    </source>
</evidence>
<dbReference type="InterPro" id="IPR053187">
    <property type="entry name" value="Notoamide_regulator"/>
</dbReference>
<dbReference type="OrthoDB" id="10261408at2759"/>
<dbReference type="EMBL" id="ML992792">
    <property type="protein sequence ID" value="KAF2206179.1"/>
    <property type="molecule type" value="Genomic_DNA"/>
</dbReference>
<keyword evidence="3" id="KW-1185">Reference proteome</keyword>
<name>A0A6A6EZ26_9PEZI</name>
<dbReference type="PANTHER" id="PTHR47256:SF1">
    <property type="entry name" value="ZN(II)2CYS6 TRANSCRIPTION FACTOR (EUROFUNG)"/>
    <property type="match status" value="1"/>
</dbReference>
<feature type="compositionally biased region" description="Basic and acidic residues" evidence="1">
    <location>
        <begin position="419"/>
        <end position="433"/>
    </location>
</feature>
<accession>A0A6A6EZ26</accession>
<dbReference type="CDD" id="cd12148">
    <property type="entry name" value="fungal_TF_MHR"/>
    <property type="match status" value="1"/>
</dbReference>
<reference evidence="2" key="1">
    <citation type="journal article" date="2020" name="Stud. Mycol.">
        <title>101 Dothideomycetes genomes: a test case for predicting lifestyles and emergence of pathogens.</title>
        <authorList>
            <person name="Haridas S."/>
            <person name="Albert R."/>
            <person name="Binder M."/>
            <person name="Bloem J."/>
            <person name="Labutti K."/>
            <person name="Salamov A."/>
            <person name="Andreopoulos B."/>
            <person name="Baker S."/>
            <person name="Barry K."/>
            <person name="Bills G."/>
            <person name="Bluhm B."/>
            <person name="Cannon C."/>
            <person name="Castanera R."/>
            <person name="Culley D."/>
            <person name="Daum C."/>
            <person name="Ezra D."/>
            <person name="Gonzalez J."/>
            <person name="Henrissat B."/>
            <person name="Kuo A."/>
            <person name="Liang C."/>
            <person name="Lipzen A."/>
            <person name="Lutzoni F."/>
            <person name="Magnuson J."/>
            <person name="Mondo S."/>
            <person name="Nolan M."/>
            <person name="Ohm R."/>
            <person name="Pangilinan J."/>
            <person name="Park H.-J."/>
            <person name="Ramirez L."/>
            <person name="Alfaro M."/>
            <person name="Sun H."/>
            <person name="Tritt A."/>
            <person name="Yoshinaga Y."/>
            <person name="Zwiers L.-H."/>
            <person name="Turgeon B."/>
            <person name="Goodwin S."/>
            <person name="Spatafora J."/>
            <person name="Crous P."/>
            <person name="Grigoriev I."/>
        </authorList>
    </citation>
    <scope>NUCLEOTIDE SEQUENCE</scope>
    <source>
        <strain evidence="2">SCOH1-5</strain>
    </source>
</reference>
<dbReference type="AlphaFoldDB" id="A0A6A6EZ26"/>
<evidence type="ECO:0000313" key="3">
    <source>
        <dbReference type="Proteomes" id="UP000799539"/>
    </source>
</evidence>